<organism evidence="1 2">
    <name type="scientific">Aldrovandia affinis</name>
    <dbReference type="NCBI Taxonomy" id="143900"/>
    <lineage>
        <taxon>Eukaryota</taxon>
        <taxon>Metazoa</taxon>
        <taxon>Chordata</taxon>
        <taxon>Craniata</taxon>
        <taxon>Vertebrata</taxon>
        <taxon>Euteleostomi</taxon>
        <taxon>Actinopterygii</taxon>
        <taxon>Neopterygii</taxon>
        <taxon>Teleostei</taxon>
        <taxon>Notacanthiformes</taxon>
        <taxon>Halosauridae</taxon>
        <taxon>Aldrovandia</taxon>
    </lineage>
</organism>
<evidence type="ECO:0000313" key="2">
    <source>
        <dbReference type="Proteomes" id="UP001221898"/>
    </source>
</evidence>
<reference evidence="1" key="1">
    <citation type="journal article" date="2023" name="Science">
        <title>Genome structures resolve the early diversification of teleost fishes.</title>
        <authorList>
            <person name="Parey E."/>
            <person name="Louis A."/>
            <person name="Montfort J."/>
            <person name="Bouchez O."/>
            <person name="Roques C."/>
            <person name="Iampietro C."/>
            <person name="Lluch J."/>
            <person name="Castinel A."/>
            <person name="Donnadieu C."/>
            <person name="Desvignes T."/>
            <person name="Floi Bucao C."/>
            <person name="Jouanno E."/>
            <person name="Wen M."/>
            <person name="Mejri S."/>
            <person name="Dirks R."/>
            <person name="Jansen H."/>
            <person name="Henkel C."/>
            <person name="Chen W.J."/>
            <person name="Zahm M."/>
            <person name="Cabau C."/>
            <person name="Klopp C."/>
            <person name="Thompson A.W."/>
            <person name="Robinson-Rechavi M."/>
            <person name="Braasch I."/>
            <person name="Lecointre G."/>
            <person name="Bobe J."/>
            <person name="Postlethwait J.H."/>
            <person name="Berthelot C."/>
            <person name="Roest Crollius H."/>
            <person name="Guiguen Y."/>
        </authorList>
    </citation>
    <scope>NUCLEOTIDE SEQUENCE</scope>
    <source>
        <strain evidence="1">NC1722</strain>
    </source>
</reference>
<name>A0AAD7RUZ7_9TELE</name>
<evidence type="ECO:0000313" key="1">
    <source>
        <dbReference type="EMBL" id="KAJ8390827.1"/>
    </source>
</evidence>
<sequence>MVAVRKCGSLKDTVTSCVEITPPAGSDARVEGAGRLHTLDHGGEYLLPARCQVARRKEPCVSALWKRCVAPKQTGHTKAP</sequence>
<gene>
    <name evidence="1" type="ORF">AAFF_G00099590</name>
</gene>
<dbReference type="EMBL" id="JAINUG010000165">
    <property type="protein sequence ID" value="KAJ8390827.1"/>
    <property type="molecule type" value="Genomic_DNA"/>
</dbReference>
<protein>
    <submittedName>
        <fullName evidence="1">Uncharacterized protein</fullName>
    </submittedName>
</protein>
<keyword evidence="2" id="KW-1185">Reference proteome</keyword>
<accession>A0AAD7RUZ7</accession>
<proteinExistence type="predicted"/>
<dbReference type="Proteomes" id="UP001221898">
    <property type="component" value="Unassembled WGS sequence"/>
</dbReference>
<comment type="caution">
    <text evidence="1">The sequence shown here is derived from an EMBL/GenBank/DDBJ whole genome shotgun (WGS) entry which is preliminary data.</text>
</comment>
<dbReference type="AlphaFoldDB" id="A0AAD7RUZ7"/>